<sequence length="317" mass="34231">MEHHGRTDIDAVAPPARHHRTATRASSAAGWAGSFRVPSEHLHGLQQQPSLPDAVHLQHSTAHDGPELWRKTRGMFIRITSFSYSSSHSIAAGRSSLASSASALFLLLLAGRQRAPARGFSVYKSERAAAAVTAGMKGTRRWRRTPTLHGIAPRLPRVRCLPPRGGVGRGRERGRRPRSAHPRSPRPPPPRRRRGPGCRGCRARHGRRARRPPPPPAHGRGPRPRVVVLGPGTVSSCVRTELRRGDGSAVRYGVRGGVGRGKVGWVRGQYLWSHHDLQSDAPCGLAMISDGGASSKWRRGCSCGDEARPADGGGEEA</sequence>
<comment type="caution">
    <text evidence="2">The sequence shown here is derived from an EMBL/GenBank/DDBJ whole genome shotgun (WGS) entry which is preliminary data.</text>
</comment>
<protein>
    <submittedName>
        <fullName evidence="2">Uncharacterized protein</fullName>
    </submittedName>
</protein>
<reference evidence="2" key="1">
    <citation type="journal article" date="2019" name="BMC Genomics">
        <title>A new reference genome for Sorghum bicolor reveals high levels of sequence similarity between sweet and grain genotypes: implications for the genetics of sugar metabolism.</title>
        <authorList>
            <person name="Cooper E.A."/>
            <person name="Brenton Z.W."/>
            <person name="Flinn B.S."/>
            <person name="Jenkins J."/>
            <person name="Shu S."/>
            <person name="Flowers D."/>
            <person name="Luo F."/>
            <person name="Wang Y."/>
            <person name="Xia P."/>
            <person name="Barry K."/>
            <person name="Daum C."/>
            <person name="Lipzen A."/>
            <person name="Yoshinaga Y."/>
            <person name="Schmutz J."/>
            <person name="Saski C."/>
            <person name="Vermerris W."/>
            <person name="Kresovich S."/>
        </authorList>
    </citation>
    <scope>NUCLEOTIDE SEQUENCE</scope>
</reference>
<feature type="region of interest" description="Disordered" evidence="1">
    <location>
        <begin position="1"/>
        <end position="30"/>
    </location>
</feature>
<dbReference type="EMBL" id="CM027683">
    <property type="protein sequence ID" value="KAG0533050.1"/>
    <property type="molecule type" value="Genomic_DNA"/>
</dbReference>
<evidence type="ECO:0000313" key="2">
    <source>
        <dbReference type="EMBL" id="KAG0533050.1"/>
    </source>
</evidence>
<evidence type="ECO:0000256" key="1">
    <source>
        <dbReference type="SAM" id="MobiDB-lite"/>
    </source>
</evidence>
<accession>A0A921UJ55</accession>
<gene>
    <name evidence="2" type="ORF">BDA96_04G159000</name>
</gene>
<proteinExistence type="predicted"/>
<dbReference type="AlphaFoldDB" id="A0A921UJ55"/>
<feature type="compositionally biased region" description="Low complexity" evidence="1">
    <location>
        <begin position="152"/>
        <end position="164"/>
    </location>
</feature>
<name>A0A921UJ55_SORBI</name>
<evidence type="ECO:0000313" key="3">
    <source>
        <dbReference type="Proteomes" id="UP000807115"/>
    </source>
</evidence>
<feature type="compositionally biased region" description="Basic residues" evidence="1">
    <location>
        <begin position="172"/>
        <end position="211"/>
    </location>
</feature>
<reference evidence="2" key="2">
    <citation type="submission" date="2020-10" db="EMBL/GenBank/DDBJ databases">
        <authorList>
            <person name="Cooper E.A."/>
            <person name="Brenton Z.W."/>
            <person name="Flinn B.S."/>
            <person name="Jenkins J."/>
            <person name="Shu S."/>
            <person name="Flowers D."/>
            <person name="Luo F."/>
            <person name="Wang Y."/>
            <person name="Xia P."/>
            <person name="Barry K."/>
            <person name="Daum C."/>
            <person name="Lipzen A."/>
            <person name="Yoshinaga Y."/>
            <person name="Schmutz J."/>
            <person name="Saski C."/>
            <person name="Vermerris W."/>
            <person name="Kresovich S."/>
        </authorList>
    </citation>
    <scope>NUCLEOTIDE SEQUENCE</scope>
</reference>
<organism evidence="2 3">
    <name type="scientific">Sorghum bicolor</name>
    <name type="common">Sorghum</name>
    <name type="synonym">Sorghum vulgare</name>
    <dbReference type="NCBI Taxonomy" id="4558"/>
    <lineage>
        <taxon>Eukaryota</taxon>
        <taxon>Viridiplantae</taxon>
        <taxon>Streptophyta</taxon>
        <taxon>Embryophyta</taxon>
        <taxon>Tracheophyta</taxon>
        <taxon>Spermatophyta</taxon>
        <taxon>Magnoliopsida</taxon>
        <taxon>Liliopsida</taxon>
        <taxon>Poales</taxon>
        <taxon>Poaceae</taxon>
        <taxon>PACMAD clade</taxon>
        <taxon>Panicoideae</taxon>
        <taxon>Andropogonodae</taxon>
        <taxon>Andropogoneae</taxon>
        <taxon>Sorghinae</taxon>
        <taxon>Sorghum</taxon>
    </lineage>
</organism>
<feature type="region of interest" description="Disordered" evidence="1">
    <location>
        <begin position="298"/>
        <end position="317"/>
    </location>
</feature>
<dbReference type="Proteomes" id="UP000807115">
    <property type="component" value="Chromosome 4"/>
</dbReference>
<feature type="region of interest" description="Disordered" evidence="1">
    <location>
        <begin position="146"/>
        <end position="230"/>
    </location>
</feature>